<protein>
    <submittedName>
        <fullName evidence="1">Uncharacterized protein</fullName>
    </submittedName>
</protein>
<evidence type="ECO:0000313" key="1">
    <source>
        <dbReference type="EMBL" id="NAW63965.1"/>
    </source>
</evidence>
<evidence type="ECO:0000313" key="2">
    <source>
        <dbReference type="Proteomes" id="UP000465712"/>
    </source>
</evidence>
<sequence length="67" mass="7516">MKKTLHPTWLSCENCSSDKLEVITEKGNEEWLYSGDFARCLNCSAVGSIEADGESAWFEANEENQNV</sequence>
<dbReference type="EMBL" id="WXWW01000038">
    <property type="protein sequence ID" value="NAW63965.1"/>
    <property type="molecule type" value="Genomic_DNA"/>
</dbReference>
<accession>A0A7X5ASI8</accession>
<name>A0A7X5ASI8_9GAMM</name>
<dbReference type="Proteomes" id="UP000465712">
    <property type="component" value="Unassembled WGS sequence"/>
</dbReference>
<reference evidence="1 2" key="1">
    <citation type="submission" date="2017-05" db="EMBL/GenBank/DDBJ databases">
        <title>High clonality and local adaptation shapes Vibrionaceae linages within an endangered oasis.</title>
        <authorList>
            <person name="Vazquez-Rosas-Landa M."/>
        </authorList>
    </citation>
    <scope>NUCLEOTIDE SEQUENCE [LARGE SCALE GENOMIC DNA]</scope>
    <source>
        <strain evidence="1 2">P46_P4S1P180</strain>
    </source>
</reference>
<dbReference type="RefSeq" id="WP_161442468.1">
    <property type="nucleotide sequence ID" value="NZ_WXWW01000038.1"/>
</dbReference>
<organism evidence="1 2">
    <name type="scientific">Photobacterium halotolerans</name>
    <dbReference type="NCBI Taxonomy" id="265726"/>
    <lineage>
        <taxon>Bacteria</taxon>
        <taxon>Pseudomonadati</taxon>
        <taxon>Pseudomonadota</taxon>
        <taxon>Gammaproteobacteria</taxon>
        <taxon>Vibrionales</taxon>
        <taxon>Vibrionaceae</taxon>
        <taxon>Photobacterium</taxon>
    </lineage>
</organism>
<proteinExistence type="predicted"/>
<gene>
    <name evidence="1" type="ORF">CAG72_01935</name>
</gene>
<comment type="caution">
    <text evidence="1">The sequence shown here is derived from an EMBL/GenBank/DDBJ whole genome shotgun (WGS) entry which is preliminary data.</text>
</comment>
<dbReference type="AlphaFoldDB" id="A0A7X5ASI8"/>